<dbReference type="GO" id="GO:0004497">
    <property type="term" value="F:monooxygenase activity"/>
    <property type="evidence" value="ECO:0007669"/>
    <property type="project" value="UniProtKB-KW"/>
</dbReference>
<dbReference type="GO" id="GO:0020037">
    <property type="term" value="F:heme binding"/>
    <property type="evidence" value="ECO:0007669"/>
    <property type="project" value="InterPro"/>
</dbReference>
<dbReference type="PANTHER" id="PTHR24291:SF50">
    <property type="entry name" value="BIFUNCTIONAL ALBAFLAVENONE MONOOXYGENASE_TERPENE SYNTHASE"/>
    <property type="match status" value="1"/>
</dbReference>
<dbReference type="GO" id="GO:0005506">
    <property type="term" value="F:iron ion binding"/>
    <property type="evidence" value="ECO:0007669"/>
    <property type="project" value="InterPro"/>
</dbReference>
<keyword evidence="7" id="KW-0175">Coiled coil</keyword>
<dbReference type="InterPro" id="IPR001128">
    <property type="entry name" value="Cyt_P450"/>
</dbReference>
<reference evidence="8 9" key="1">
    <citation type="submission" date="2015-03" db="EMBL/GenBank/DDBJ databases">
        <authorList>
            <person name="Morales-Cruz A."/>
            <person name="Amrine K.C."/>
            <person name="Cantu D."/>
        </authorList>
    </citation>
    <scope>NUCLEOTIDE SEQUENCE [LARGE SCALE GENOMIC DNA]</scope>
    <source>
        <strain evidence="8">DS831</strain>
    </source>
</reference>
<evidence type="ECO:0000256" key="4">
    <source>
        <dbReference type="ARBA" id="ARBA00023002"/>
    </source>
</evidence>
<organism evidence="8 9">
    <name type="scientific">Diplodia seriata</name>
    <dbReference type="NCBI Taxonomy" id="420778"/>
    <lineage>
        <taxon>Eukaryota</taxon>
        <taxon>Fungi</taxon>
        <taxon>Dikarya</taxon>
        <taxon>Ascomycota</taxon>
        <taxon>Pezizomycotina</taxon>
        <taxon>Dothideomycetes</taxon>
        <taxon>Dothideomycetes incertae sedis</taxon>
        <taxon>Botryosphaeriales</taxon>
        <taxon>Botryosphaeriaceae</taxon>
        <taxon>Diplodia</taxon>
    </lineage>
</organism>
<keyword evidence="6 8" id="KW-0503">Monooxygenase</keyword>
<dbReference type="EMBL" id="LAQI01000102">
    <property type="protein sequence ID" value="KKY20233.1"/>
    <property type="molecule type" value="Genomic_DNA"/>
</dbReference>
<evidence type="ECO:0000256" key="6">
    <source>
        <dbReference type="ARBA" id="ARBA00023033"/>
    </source>
</evidence>
<evidence type="ECO:0000313" key="8">
    <source>
        <dbReference type="EMBL" id="KKY20233.1"/>
    </source>
</evidence>
<dbReference type="GO" id="GO:0016705">
    <property type="term" value="F:oxidoreductase activity, acting on paired donors, with incorporation or reduction of molecular oxygen"/>
    <property type="evidence" value="ECO:0007669"/>
    <property type="project" value="InterPro"/>
</dbReference>
<dbReference type="PANTHER" id="PTHR24291">
    <property type="entry name" value="CYTOCHROME P450 FAMILY 4"/>
    <property type="match status" value="1"/>
</dbReference>
<evidence type="ECO:0000256" key="1">
    <source>
        <dbReference type="ARBA" id="ARBA00010617"/>
    </source>
</evidence>
<evidence type="ECO:0000256" key="5">
    <source>
        <dbReference type="ARBA" id="ARBA00023004"/>
    </source>
</evidence>
<keyword evidence="4" id="KW-0560">Oxidoreductase</keyword>
<dbReference type="Proteomes" id="UP000034182">
    <property type="component" value="Unassembled WGS sequence"/>
</dbReference>
<dbReference type="InterPro" id="IPR050196">
    <property type="entry name" value="Cytochrome_P450_Monoox"/>
</dbReference>
<keyword evidence="5" id="KW-0408">Iron</keyword>
<comment type="similarity">
    <text evidence="1">Belongs to the cytochrome P450 family.</text>
</comment>
<gene>
    <name evidence="8" type="ORF">UCDDS831_g04867</name>
</gene>
<keyword evidence="2" id="KW-0349">Heme</keyword>
<comment type="caution">
    <text evidence="8">The sequence shown here is derived from an EMBL/GenBank/DDBJ whole genome shotgun (WGS) entry which is preliminary data.</text>
</comment>
<dbReference type="SUPFAM" id="SSF48264">
    <property type="entry name" value="Cytochrome P450"/>
    <property type="match status" value="1"/>
</dbReference>
<protein>
    <submittedName>
        <fullName evidence="8">Putative cytochrome p450 monooxygenase</fullName>
    </submittedName>
</protein>
<feature type="coiled-coil region" evidence="7">
    <location>
        <begin position="124"/>
        <end position="151"/>
    </location>
</feature>
<name>A0A0G2G976_9PEZI</name>
<evidence type="ECO:0000256" key="3">
    <source>
        <dbReference type="ARBA" id="ARBA00022723"/>
    </source>
</evidence>
<dbReference type="AlphaFoldDB" id="A0A0G2G976"/>
<evidence type="ECO:0000256" key="2">
    <source>
        <dbReference type="ARBA" id="ARBA00022617"/>
    </source>
</evidence>
<dbReference type="PRINTS" id="PR00385">
    <property type="entry name" value="P450"/>
</dbReference>
<evidence type="ECO:0000256" key="7">
    <source>
        <dbReference type="SAM" id="Coils"/>
    </source>
</evidence>
<accession>A0A0G2G976</accession>
<dbReference type="Gene3D" id="1.10.630.10">
    <property type="entry name" value="Cytochrome P450"/>
    <property type="match status" value="2"/>
</dbReference>
<keyword evidence="3" id="KW-0479">Metal-binding</keyword>
<evidence type="ECO:0000313" key="9">
    <source>
        <dbReference type="Proteomes" id="UP000034182"/>
    </source>
</evidence>
<dbReference type="InterPro" id="IPR036396">
    <property type="entry name" value="Cyt_P450_sf"/>
</dbReference>
<sequence>MILARHIVPWLKYVPFGNGNFSKFAHVGWEWELKYQAHRDFGDAILMVSPGKNWIYVCNAETIHDVIQRERRHDFERPVELLAVLDVFGANISTVYGADWQRQRKVTATAFTEKTNRLVWDEALQQARQMLAFWESSAEDYEEVRKAVEEKRPTEENLMTNLVRASIGATNSDVHDSVSQRKTGMTREEVFGNMFVFNFAGHDTTAHSLNFTFYLLAVHPWVQEWMNEEIKHVFQDGNVSSWNYDTFPKLNRCLAVLYETLRLYNPVLSVVKGTQDNTTDLTIDGKSYTIPPNTRVILNLNAAHSHPRACPGKKFAQVEHAAVMAALFHSHRVEPVRLAGEDMEQARKRTADCIANSGMR</sequence>
<dbReference type="Pfam" id="PF00067">
    <property type="entry name" value="p450"/>
    <property type="match status" value="1"/>
</dbReference>
<reference evidence="8 9" key="2">
    <citation type="submission" date="2015-05" db="EMBL/GenBank/DDBJ databases">
        <title>Distinctive expansion of gene families associated with plant cell wall degradation and secondary metabolism in the genomes of grapevine trunk pathogens.</title>
        <authorList>
            <person name="Lawrence D.P."/>
            <person name="Travadon R."/>
            <person name="Rolshausen P.E."/>
            <person name="Baumgartner K."/>
        </authorList>
    </citation>
    <scope>NUCLEOTIDE SEQUENCE [LARGE SCALE GENOMIC DNA]</scope>
    <source>
        <strain evidence="8">DS831</strain>
    </source>
</reference>
<proteinExistence type="inferred from homology"/>